<proteinExistence type="inferred from homology"/>
<dbReference type="NCBIfam" id="TIGR01383">
    <property type="entry name" value="not_thiJ"/>
    <property type="match status" value="1"/>
</dbReference>
<reference evidence="4" key="2">
    <citation type="submission" date="2020-11" db="EMBL/GenBank/DDBJ databases">
        <authorList>
            <person name="Cecchin M."/>
            <person name="Marcolungo L."/>
            <person name="Rossato M."/>
            <person name="Girolomoni L."/>
            <person name="Cosentino E."/>
            <person name="Cuine S."/>
            <person name="Li-Beisson Y."/>
            <person name="Delledonne M."/>
            <person name="Ballottari M."/>
        </authorList>
    </citation>
    <scope>NUCLEOTIDE SEQUENCE</scope>
    <source>
        <strain evidence="4">211/11P</strain>
        <tissue evidence="4">Whole cell</tissue>
    </source>
</reference>
<dbReference type="Gene3D" id="3.40.50.880">
    <property type="match status" value="1"/>
</dbReference>
<evidence type="ECO:0000259" key="3">
    <source>
        <dbReference type="Pfam" id="PF01965"/>
    </source>
</evidence>
<dbReference type="Pfam" id="PF01965">
    <property type="entry name" value="DJ-1_PfpI"/>
    <property type="match status" value="1"/>
</dbReference>
<dbReference type="FunFam" id="3.40.50.880:FF:000015">
    <property type="entry name" value="Protein DJ-1 homolog C"/>
    <property type="match status" value="1"/>
</dbReference>
<gene>
    <name evidence="4" type="ORF">D9Q98_001856</name>
</gene>
<dbReference type="CDD" id="cd03135">
    <property type="entry name" value="GATase1_DJ-1"/>
    <property type="match status" value="1"/>
</dbReference>
<evidence type="ECO:0000313" key="5">
    <source>
        <dbReference type="Proteomes" id="UP001055712"/>
    </source>
</evidence>
<comment type="similarity">
    <text evidence="1">Belongs to the peptidase C56 family.</text>
</comment>
<protein>
    <recommendedName>
        <fullName evidence="3">DJ-1/PfpI domain-containing protein</fullName>
    </recommendedName>
</protein>
<dbReference type="InterPro" id="IPR002818">
    <property type="entry name" value="DJ-1/PfpI"/>
</dbReference>
<accession>A0A9D4TVB2</accession>
<dbReference type="GO" id="GO:1903189">
    <property type="term" value="P:glyoxal metabolic process"/>
    <property type="evidence" value="ECO:0007669"/>
    <property type="project" value="TreeGrafter"/>
</dbReference>
<reference evidence="4" key="1">
    <citation type="journal article" date="2019" name="Plant J.">
        <title>Chlorella vulgaris genome assembly and annotation reveals the molecular basis for metabolic acclimation to high light conditions.</title>
        <authorList>
            <person name="Cecchin M."/>
            <person name="Marcolungo L."/>
            <person name="Rossato M."/>
            <person name="Girolomoni L."/>
            <person name="Cosentino E."/>
            <person name="Cuine S."/>
            <person name="Li-Beisson Y."/>
            <person name="Delledonne M."/>
            <person name="Ballottari M."/>
        </authorList>
    </citation>
    <scope>NUCLEOTIDE SEQUENCE</scope>
    <source>
        <strain evidence="4">211/11P</strain>
    </source>
</reference>
<dbReference type="PANTHER" id="PTHR48094">
    <property type="entry name" value="PROTEIN/NUCLEIC ACID DEGLYCASE DJ-1-RELATED"/>
    <property type="match status" value="1"/>
</dbReference>
<feature type="domain" description="DJ-1/PfpI" evidence="3">
    <location>
        <begin position="7"/>
        <end position="170"/>
    </location>
</feature>
<name>A0A9D4TVB2_CHLVU</name>
<dbReference type="InterPro" id="IPR006287">
    <property type="entry name" value="DJ-1"/>
</dbReference>
<dbReference type="PANTHER" id="PTHR48094:SF12">
    <property type="entry name" value="PARKINSON DISEASE PROTEIN 7 HOMOLOG"/>
    <property type="match status" value="1"/>
</dbReference>
<organism evidence="4 5">
    <name type="scientific">Chlorella vulgaris</name>
    <name type="common">Green alga</name>
    <dbReference type="NCBI Taxonomy" id="3077"/>
    <lineage>
        <taxon>Eukaryota</taxon>
        <taxon>Viridiplantae</taxon>
        <taxon>Chlorophyta</taxon>
        <taxon>core chlorophytes</taxon>
        <taxon>Trebouxiophyceae</taxon>
        <taxon>Chlorellales</taxon>
        <taxon>Chlorellaceae</taxon>
        <taxon>Chlorella clade</taxon>
        <taxon>Chlorella</taxon>
    </lineage>
</organism>
<keyword evidence="2" id="KW-0677">Repeat</keyword>
<dbReference type="GO" id="GO:0005737">
    <property type="term" value="C:cytoplasm"/>
    <property type="evidence" value="ECO:0007669"/>
    <property type="project" value="TreeGrafter"/>
</dbReference>
<dbReference type="SUPFAM" id="SSF52317">
    <property type="entry name" value="Class I glutamine amidotransferase-like"/>
    <property type="match status" value="1"/>
</dbReference>
<dbReference type="InterPro" id="IPR050325">
    <property type="entry name" value="Prot/Nucl_acid_deglycase"/>
</dbReference>
<evidence type="ECO:0000256" key="1">
    <source>
        <dbReference type="ARBA" id="ARBA00008542"/>
    </source>
</evidence>
<keyword evidence="5" id="KW-1185">Reference proteome</keyword>
<evidence type="ECO:0000256" key="2">
    <source>
        <dbReference type="ARBA" id="ARBA00022737"/>
    </source>
</evidence>
<dbReference type="OrthoDB" id="543156at2759"/>
<dbReference type="InterPro" id="IPR029062">
    <property type="entry name" value="Class_I_gatase-like"/>
</dbReference>
<sequence length="194" mass="20398">MAAATTKVLVPIGTGSEEMEAVIVIDVLRRAGADVIVASVEDELTVTCSRGVRLVADRRIDHCTSESWDLIALPGGMPGAERLRDSAPLTKLVVQQQAAGKLHAAICATPAVAFEPQGLLAGKRATAHPAFAAKLSNQEAVEQRVVVDGKLITSRGPGTAFEFALALVQQLYGAEKMREVAGPMVMPPGYDQAL</sequence>
<dbReference type="AlphaFoldDB" id="A0A9D4TVB2"/>
<dbReference type="EMBL" id="SIDB01000002">
    <property type="protein sequence ID" value="KAI3435798.1"/>
    <property type="molecule type" value="Genomic_DNA"/>
</dbReference>
<comment type="caution">
    <text evidence="4">The sequence shown here is derived from an EMBL/GenBank/DDBJ whole genome shotgun (WGS) entry which is preliminary data.</text>
</comment>
<dbReference type="Proteomes" id="UP001055712">
    <property type="component" value="Unassembled WGS sequence"/>
</dbReference>
<evidence type="ECO:0000313" key="4">
    <source>
        <dbReference type="EMBL" id="KAI3435798.1"/>
    </source>
</evidence>